<comment type="caution">
    <text evidence="1">The sequence shown here is derived from an EMBL/GenBank/DDBJ whole genome shotgun (WGS) entry which is preliminary data.</text>
</comment>
<sequence>MPAFQPHCGSDSHCEFRSDLSLIAKLKITFSSKYFFQWSQHKDIAYKRLISSTAEVISSFYSEDFTPSSYIDHRPPGTRAVSSFFALIT</sequence>
<keyword evidence="2" id="KW-1185">Reference proteome</keyword>
<dbReference type="AlphaFoldDB" id="A0A9Q3GWE6"/>
<proteinExistence type="predicted"/>
<organism evidence="1 2">
    <name type="scientific">Austropuccinia psidii MF-1</name>
    <dbReference type="NCBI Taxonomy" id="1389203"/>
    <lineage>
        <taxon>Eukaryota</taxon>
        <taxon>Fungi</taxon>
        <taxon>Dikarya</taxon>
        <taxon>Basidiomycota</taxon>
        <taxon>Pucciniomycotina</taxon>
        <taxon>Pucciniomycetes</taxon>
        <taxon>Pucciniales</taxon>
        <taxon>Sphaerophragmiaceae</taxon>
        <taxon>Austropuccinia</taxon>
    </lineage>
</organism>
<name>A0A9Q3GWE6_9BASI</name>
<accession>A0A9Q3GWE6</accession>
<dbReference type="EMBL" id="AVOT02006564">
    <property type="protein sequence ID" value="MBW0481902.1"/>
    <property type="molecule type" value="Genomic_DNA"/>
</dbReference>
<evidence type="ECO:0000313" key="1">
    <source>
        <dbReference type="EMBL" id="MBW0481902.1"/>
    </source>
</evidence>
<protein>
    <submittedName>
        <fullName evidence="1">Uncharacterized protein</fullName>
    </submittedName>
</protein>
<gene>
    <name evidence="1" type="ORF">O181_021617</name>
</gene>
<reference evidence="1" key="1">
    <citation type="submission" date="2021-03" db="EMBL/GenBank/DDBJ databases">
        <title>Draft genome sequence of rust myrtle Austropuccinia psidii MF-1, a brazilian biotype.</title>
        <authorList>
            <person name="Quecine M.C."/>
            <person name="Pachon D.M.R."/>
            <person name="Bonatelli M.L."/>
            <person name="Correr F.H."/>
            <person name="Franceschini L.M."/>
            <person name="Leite T.F."/>
            <person name="Margarido G.R.A."/>
            <person name="Almeida C.A."/>
            <person name="Ferrarezi J.A."/>
            <person name="Labate C.A."/>
        </authorList>
    </citation>
    <scope>NUCLEOTIDE SEQUENCE</scope>
    <source>
        <strain evidence="1">MF-1</strain>
    </source>
</reference>
<dbReference type="Proteomes" id="UP000765509">
    <property type="component" value="Unassembled WGS sequence"/>
</dbReference>
<evidence type="ECO:0000313" key="2">
    <source>
        <dbReference type="Proteomes" id="UP000765509"/>
    </source>
</evidence>